<dbReference type="OrthoDB" id="285651at2"/>
<evidence type="ECO:0000259" key="2">
    <source>
        <dbReference type="Pfam" id="PF07596"/>
    </source>
</evidence>
<dbReference type="Proteomes" id="UP000317648">
    <property type="component" value="Chromosome"/>
</dbReference>
<dbReference type="PANTHER" id="PTHR30093:SF2">
    <property type="entry name" value="TYPE II SECRETION SYSTEM PROTEIN H"/>
    <property type="match status" value="1"/>
</dbReference>
<name>A0A518DNU1_9BACT</name>
<accession>A0A518DNU1</accession>
<dbReference type="Pfam" id="PF07596">
    <property type="entry name" value="SBP_bac_10"/>
    <property type="match status" value="1"/>
</dbReference>
<keyword evidence="1" id="KW-0732">Signal</keyword>
<dbReference type="EMBL" id="CP036433">
    <property type="protein sequence ID" value="QDU93473.1"/>
    <property type="molecule type" value="Genomic_DNA"/>
</dbReference>
<dbReference type="InterPro" id="IPR045584">
    <property type="entry name" value="Pilin-like"/>
</dbReference>
<sequence length="529" mass="57793" precursor="true">MHRFFSLAIPAWLVLTATPAAFAQPGLNTRFIPAQAFAAVVARPQAVLERESLDLLPREIITAAGMEELGFDPAKIEQITGILALTRPLPSEPETGVIVTFSAPYQLGEKLTSKFTRDADGKRYRSNRPGQLLDMVRVSDTVLLAGTPALLETMVETTATDSPLIRMMTAQPPKHDFTGYLALESLQTQLQERVKHAPPLPPPLQPLLEVPDHLKSVMFITNLKTMSEMQMGVQLTGYNAASTDRLAEIADGGITFAREMILSEAKAELNPLDAIQAAMAAYMDRMADTTVKALEPQRRGDSLVLMTNGNAVAGPMLVAMLLPAIQQARQAARRVDSSNNLREIVLAMHNYHDTYRKFPAPAIYSEDGKPLLSWRVAILPYLEETALYQQFHLDEPWDSEHNLKLAEQMPAVFAAAGLDLGNKTVYQAVTGPGTAFEGTAGQSIAGFTDGTSNTILLVETDKGQAVEWTKPGDYLFDNDNPNHDLGGNRPEGFLTGFADGSVRVLSPTIDQDTLRNLLRRNDGNVVGDF</sequence>
<gene>
    <name evidence="3" type="ORF">Pla8534_12530</name>
</gene>
<dbReference type="RefSeq" id="WP_145050308.1">
    <property type="nucleotide sequence ID" value="NZ_CP036433.1"/>
</dbReference>
<dbReference type="PANTHER" id="PTHR30093">
    <property type="entry name" value="GENERAL SECRETION PATHWAY PROTEIN G"/>
    <property type="match status" value="1"/>
</dbReference>
<dbReference type="SUPFAM" id="SSF54523">
    <property type="entry name" value="Pili subunits"/>
    <property type="match status" value="1"/>
</dbReference>
<protein>
    <recommendedName>
        <fullName evidence="2">DUF1559 domain-containing protein</fullName>
    </recommendedName>
</protein>
<feature type="signal peptide" evidence="1">
    <location>
        <begin position="1"/>
        <end position="23"/>
    </location>
</feature>
<reference evidence="3 4" key="1">
    <citation type="submission" date="2019-02" db="EMBL/GenBank/DDBJ databases">
        <title>Deep-cultivation of Planctomycetes and their phenomic and genomic characterization uncovers novel biology.</title>
        <authorList>
            <person name="Wiegand S."/>
            <person name="Jogler M."/>
            <person name="Boedeker C."/>
            <person name="Pinto D."/>
            <person name="Vollmers J."/>
            <person name="Rivas-Marin E."/>
            <person name="Kohn T."/>
            <person name="Peeters S.H."/>
            <person name="Heuer A."/>
            <person name="Rast P."/>
            <person name="Oberbeckmann S."/>
            <person name="Bunk B."/>
            <person name="Jeske O."/>
            <person name="Meyerdierks A."/>
            <person name="Storesund J.E."/>
            <person name="Kallscheuer N."/>
            <person name="Luecker S."/>
            <person name="Lage O.M."/>
            <person name="Pohl T."/>
            <person name="Merkel B.J."/>
            <person name="Hornburger P."/>
            <person name="Mueller R.-W."/>
            <person name="Bruemmer F."/>
            <person name="Labrenz M."/>
            <person name="Spormann A.M."/>
            <person name="Op den Camp H."/>
            <person name="Overmann J."/>
            <person name="Amann R."/>
            <person name="Jetten M.S.M."/>
            <person name="Mascher T."/>
            <person name="Medema M.H."/>
            <person name="Devos D.P."/>
            <person name="Kaster A.-K."/>
            <person name="Ovreas L."/>
            <person name="Rohde M."/>
            <person name="Galperin M.Y."/>
            <person name="Jogler C."/>
        </authorList>
    </citation>
    <scope>NUCLEOTIDE SEQUENCE [LARGE SCALE GENOMIC DNA]</scope>
    <source>
        <strain evidence="3 4">Pla85_3_4</strain>
    </source>
</reference>
<feature type="domain" description="DUF1559" evidence="2">
    <location>
        <begin position="326"/>
        <end position="409"/>
    </location>
</feature>
<dbReference type="AlphaFoldDB" id="A0A518DNU1"/>
<organism evidence="3 4">
    <name type="scientific">Lignipirellula cremea</name>
    <dbReference type="NCBI Taxonomy" id="2528010"/>
    <lineage>
        <taxon>Bacteria</taxon>
        <taxon>Pseudomonadati</taxon>
        <taxon>Planctomycetota</taxon>
        <taxon>Planctomycetia</taxon>
        <taxon>Pirellulales</taxon>
        <taxon>Pirellulaceae</taxon>
        <taxon>Lignipirellula</taxon>
    </lineage>
</organism>
<evidence type="ECO:0000256" key="1">
    <source>
        <dbReference type="SAM" id="SignalP"/>
    </source>
</evidence>
<dbReference type="KEGG" id="lcre:Pla8534_12530"/>
<proteinExistence type="predicted"/>
<feature type="chain" id="PRO_5021964150" description="DUF1559 domain-containing protein" evidence="1">
    <location>
        <begin position="24"/>
        <end position="529"/>
    </location>
</feature>
<evidence type="ECO:0000313" key="4">
    <source>
        <dbReference type="Proteomes" id="UP000317648"/>
    </source>
</evidence>
<keyword evidence="4" id="KW-1185">Reference proteome</keyword>
<dbReference type="InterPro" id="IPR011453">
    <property type="entry name" value="DUF1559"/>
</dbReference>
<evidence type="ECO:0000313" key="3">
    <source>
        <dbReference type="EMBL" id="QDU93473.1"/>
    </source>
</evidence>